<sequence>MPLANIPAELIYHILEQGYYTPVGSVDQQTLRACALVSRNWAKPAQQLLFHSVGVKQCIEFTVLFSRGGLPPGSAARLGGYVRSLDFVFDIHKYIYVTGASIRCPSTFVALLSFFPRLYQLSLFVSGKGAIPSKCIRQLEILVATPHRQPLRALSLMGASDAPMVLFQLLSVFSSVQFLRLERYSSPRCPPGVAPVKLCELNLRFLPELKVLRWILSSSRSTLQILDLHVPMLNDDYLALLIEHAPQVRSLRLHIGCPDMNLDSLIRACVKLEELVLHQSLDWPSEIPASLQHLCIDKIADETLTVLESLPHLRFLTITTQHASLHHDFHRLVRKCDARRIELSFKRFEAEDPVHVKHFPRGRSVENFSLMR</sequence>
<dbReference type="InterPro" id="IPR032675">
    <property type="entry name" value="LRR_dom_sf"/>
</dbReference>
<dbReference type="Proteomes" id="UP000298390">
    <property type="component" value="Unassembled WGS sequence"/>
</dbReference>
<name>A0A4Y9Z1W3_9APHY</name>
<protein>
    <recommendedName>
        <fullName evidence="3">F-box domain-containing protein</fullName>
    </recommendedName>
</protein>
<accession>A0A4Y9Z1W3</accession>
<dbReference type="AlphaFoldDB" id="A0A4Y9Z1W3"/>
<evidence type="ECO:0000313" key="2">
    <source>
        <dbReference type="Proteomes" id="UP000298390"/>
    </source>
</evidence>
<dbReference type="SUPFAM" id="SSF52047">
    <property type="entry name" value="RNI-like"/>
    <property type="match status" value="1"/>
</dbReference>
<organism evidence="1 2">
    <name type="scientific">Rhodofomes roseus</name>
    <dbReference type="NCBI Taxonomy" id="34475"/>
    <lineage>
        <taxon>Eukaryota</taxon>
        <taxon>Fungi</taxon>
        <taxon>Dikarya</taxon>
        <taxon>Basidiomycota</taxon>
        <taxon>Agaricomycotina</taxon>
        <taxon>Agaricomycetes</taxon>
        <taxon>Polyporales</taxon>
        <taxon>Rhodofomes</taxon>
    </lineage>
</organism>
<evidence type="ECO:0000313" key="1">
    <source>
        <dbReference type="EMBL" id="TFY67873.1"/>
    </source>
</evidence>
<reference evidence="1 2" key="1">
    <citation type="submission" date="2019-01" db="EMBL/GenBank/DDBJ databases">
        <title>Genome sequencing of the rare red list fungi Fomitopsis rosea.</title>
        <authorList>
            <person name="Buettner E."/>
            <person name="Kellner H."/>
        </authorList>
    </citation>
    <scope>NUCLEOTIDE SEQUENCE [LARGE SCALE GENOMIC DNA]</scope>
    <source>
        <strain evidence="1 2">DSM 105464</strain>
    </source>
</reference>
<proteinExistence type="predicted"/>
<dbReference type="STRING" id="34475.A0A4Y9Z1W3"/>
<gene>
    <name evidence="1" type="ORF">EVJ58_g1352</name>
</gene>
<evidence type="ECO:0008006" key="3">
    <source>
        <dbReference type="Google" id="ProtNLM"/>
    </source>
</evidence>
<comment type="caution">
    <text evidence="1">The sequence shown here is derived from an EMBL/GenBank/DDBJ whole genome shotgun (WGS) entry which is preliminary data.</text>
</comment>
<dbReference type="Gene3D" id="3.80.10.10">
    <property type="entry name" value="Ribonuclease Inhibitor"/>
    <property type="match status" value="1"/>
</dbReference>
<dbReference type="EMBL" id="SEKV01000043">
    <property type="protein sequence ID" value="TFY67873.1"/>
    <property type="molecule type" value="Genomic_DNA"/>
</dbReference>